<accession>A0ABR9SAW5</accession>
<keyword evidence="7" id="KW-0472">Membrane</keyword>
<keyword evidence="4 5" id="KW-0067">ATP-binding</keyword>
<evidence type="ECO:0000256" key="4">
    <source>
        <dbReference type="ARBA" id="ARBA00022840"/>
    </source>
</evidence>
<keyword evidence="2 5" id="KW-0547">Nucleotide-binding</keyword>
<dbReference type="Pfam" id="PF00069">
    <property type="entry name" value="Pkinase"/>
    <property type="match status" value="1"/>
</dbReference>
<feature type="compositionally biased region" description="Low complexity" evidence="6">
    <location>
        <begin position="895"/>
        <end position="904"/>
    </location>
</feature>
<evidence type="ECO:0000313" key="9">
    <source>
        <dbReference type="EMBL" id="MBE7939440.1"/>
    </source>
</evidence>
<dbReference type="PROSITE" id="PS00108">
    <property type="entry name" value="PROTEIN_KINASE_ST"/>
    <property type="match status" value="1"/>
</dbReference>
<evidence type="ECO:0000256" key="5">
    <source>
        <dbReference type="PROSITE-ProRule" id="PRU10141"/>
    </source>
</evidence>
<dbReference type="Proteomes" id="UP000715965">
    <property type="component" value="Unassembled WGS sequence"/>
</dbReference>
<evidence type="ECO:0000256" key="1">
    <source>
        <dbReference type="ARBA" id="ARBA00022679"/>
    </source>
</evidence>
<keyword evidence="1" id="KW-0808">Transferase</keyword>
<evidence type="ECO:0000256" key="6">
    <source>
        <dbReference type="SAM" id="MobiDB-lite"/>
    </source>
</evidence>
<dbReference type="PROSITE" id="PS00107">
    <property type="entry name" value="PROTEIN_KINASE_ATP"/>
    <property type="match status" value="1"/>
</dbReference>
<proteinExistence type="predicted"/>
<keyword evidence="7" id="KW-0812">Transmembrane</keyword>
<name>A0ABR9SAW5_9BURK</name>
<keyword evidence="7" id="KW-1133">Transmembrane helix</keyword>
<dbReference type="SMART" id="SM01080">
    <property type="entry name" value="CHASE2"/>
    <property type="match status" value="1"/>
</dbReference>
<dbReference type="PROSITE" id="PS50011">
    <property type="entry name" value="PROTEIN_KINASE_DOM"/>
    <property type="match status" value="1"/>
</dbReference>
<dbReference type="Gene3D" id="3.30.200.20">
    <property type="entry name" value="Phosphorylase Kinase, domain 1"/>
    <property type="match status" value="1"/>
</dbReference>
<evidence type="ECO:0000256" key="3">
    <source>
        <dbReference type="ARBA" id="ARBA00022777"/>
    </source>
</evidence>
<dbReference type="Gene3D" id="1.10.510.10">
    <property type="entry name" value="Transferase(Phosphotransferase) domain 1"/>
    <property type="match status" value="1"/>
</dbReference>
<feature type="binding site" evidence="5">
    <location>
        <position position="597"/>
    </location>
    <ligand>
        <name>ATP</name>
        <dbReference type="ChEBI" id="CHEBI:30616"/>
    </ligand>
</feature>
<dbReference type="RefSeq" id="WP_193778987.1">
    <property type="nucleotide sequence ID" value="NZ_JADDOJ010000005.1"/>
</dbReference>
<feature type="transmembrane region" description="Helical" evidence="7">
    <location>
        <begin position="366"/>
        <end position="388"/>
    </location>
</feature>
<dbReference type="PANTHER" id="PTHR43289:SF6">
    <property type="entry name" value="SERINE_THREONINE-PROTEIN KINASE NEKL-3"/>
    <property type="match status" value="1"/>
</dbReference>
<sequence>MSTSSSAKRRQFWRSDGFVGAVVVLLVLVLHKGTDAIGTLERRFYDLGVTSSARSPSDQVAIIAIDDPSIAALGRWPWPRDLQAQLIDKLVEGRAKTIVETVLFSEPQTDRALGYIRKIRDALGPAADQNEALARLMAEAEGALDADARLAASMAKAGNVLLPAVFDLGIPQGNPDKPLPASVAKNALDDRSGYGLPVLRGQFPIDPLGNAAAGVGHLTQRVDLDGAVRQDILMVDYYGKAVPSLALLAVARSLKLGPADLRLDPAGDSVSLGRLRIRTGDGAFMYPQFYGARDGRPAFARDSFYDVVSGKIPASRYTGKIVLVGVTAAGVGTLFPVPGNPGVAPVELMAHVVSSILNEQFIVEPGWSRVLAALAFLLVGLYLVALLPRLPTGRGAGVSAGLFMVLLCVEFFLLTGSALWIELVAPAGLLLIGQLALTAKRFLVTEAGTLPSDRESAETSRMMGMALQGQGQLDMAFDRFRHVPMGEAVMENLYNLALDFERKRQFNKAQAVYEHMAAHDAHYKDLQEKLARVKNLSETVLLGGGGAHPGGALLLKDGQVEKPMLGRYQVEKELGKGAMGIVYQGRDPKIGRVVAIKTMALSQEFEGDELADARERFFREAETAGRLQHQNIVTIFDAGEEHDLAYIAMEFLKGRDLVDFCRSPQLLPVPKVVSIVARVAEALAYAHRQNVVHRDIKPANIMYEPASDTVKVTDFGIARITDSSKTKTGLVLGTPSFMSPEQIAGKKVDGRSDLYSLGVMLYQMLTGVLPFRGESMAELMYKIANEPAPDIRVLRPEIPERLANIVTLALSKRAETRYQDGDQFAADLRTVLAELGGATGAGPDAAAPTAHPPGVPASPFDATVAAPAMAAGPAAHVATRAVAAPADPPVQGYDAPAPAAVQPPGGYQKTEVKRRPPGDPGMGS</sequence>
<dbReference type="CDD" id="cd14014">
    <property type="entry name" value="STKc_PknB_like"/>
    <property type="match status" value="1"/>
</dbReference>
<organism evidence="9 10">
    <name type="scientific">Ramlibacter aquaticus</name>
    <dbReference type="NCBI Taxonomy" id="2780094"/>
    <lineage>
        <taxon>Bacteria</taxon>
        <taxon>Pseudomonadati</taxon>
        <taxon>Pseudomonadota</taxon>
        <taxon>Betaproteobacteria</taxon>
        <taxon>Burkholderiales</taxon>
        <taxon>Comamonadaceae</taxon>
        <taxon>Ramlibacter</taxon>
    </lineage>
</organism>
<dbReference type="SUPFAM" id="SSF56112">
    <property type="entry name" value="Protein kinase-like (PK-like)"/>
    <property type="match status" value="1"/>
</dbReference>
<dbReference type="SMART" id="SM00220">
    <property type="entry name" value="S_TKc"/>
    <property type="match status" value="1"/>
</dbReference>
<protein>
    <submittedName>
        <fullName evidence="9">CHASE2 domain-containing protein</fullName>
    </submittedName>
</protein>
<gene>
    <name evidence="9" type="ORF">IM725_02500</name>
</gene>
<dbReference type="InterPro" id="IPR011009">
    <property type="entry name" value="Kinase-like_dom_sf"/>
</dbReference>
<evidence type="ECO:0000259" key="8">
    <source>
        <dbReference type="PROSITE" id="PS50011"/>
    </source>
</evidence>
<comment type="caution">
    <text evidence="9">The sequence shown here is derived from an EMBL/GenBank/DDBJ whole genome shotgun (WGS) entry which is preliminary data.</text>
</comment>
<reference evidence="9 10" key="1">
    <citation type="submission" date="2020-10" db="EMBL/GenBank/DDBJ databases">
        <title>Draft genome of Ramlibacter aquaticus LMG 30558.</title>
        <authorList>
            <person name="Props R."/>
        </authorList>
    </citation>
    <scope>NUCLEOTIDE SEQUENCE [LARGE SCALE GENOMIC DNA]</scope>
    <source>
        <strain evidence="9 10">LMG 30558</strain>
    </source>
</reference>
<dbReference type="InterPro" id="IPR007890">
    <property type="entry name" value="CHASE2"/>
</dbReference>
<dbReference type="PANTHER" id="PTHR43289">
    <property type="entry name" value="MITOGEN-ACTIVATED PROTEIN KINASE KINASE KINASE 20-RELATED"/>
    <property type="match status" value="1"/>
</dbReference>
<dbReference type="InterPro" id="IPR008271">
    <property type="entry name" value="Ser/Thr_kinase_AS"/>
</dbReference>
<feature type="region of interest" description="Disordered" evidence="6">
    <location>
        <begin position="886"/>
        <end position="924"/>
    </location>
</feature>
<evidence type="ECO:0000313" key="10">
    <source>
        <dbReference type="Proteomes" id="UP000715965"/>
    </source>
</evidence>
<evidence type="ECO:0000256" key="2">
    <source>
        <dbReference type="ARBA" id="ARBA00022741"/>
    </source>
</evidence>
<feature type="domain" description="Protein kinase" evidence="8">
    <location>
        <begin position="568"/>
        <end position="832"/>
    </location>
</feature>
<evidence type="ECO:0000256" key="7">
    <source>
        <dbReference type="SAM" id="Phobius"/>
    </source>
</evidence>
<keyword evidence="10" id="KW-1185">Reference proteome</keyword>
<dbReference type="InterPro" id="IPR000719">
    <property type="entry name" value="Prot_kinase_dom"/>
</dbReference>
<dbReference type="Pfam" id="PF05226">
    <property type="entry name" value="CHASE2"/>
    <property type="match status" value="1"/>
</dbReference>
<dbReference type="InterPro" id="IPR017441">
    <property type="entry name" value="Protein_kinase_ATP_BS"/>
</dbReference>
<feature type="transmembrane region" description="Helical" evidence="7">
    <location>
        <begin position="400"/>
        <end position="421"/>
    </location>
</feature>
<keyword evidence="3" id="KW-0418">Kinase</keyword>
<dbReference type="EMBL" id="JADDOJ010000005">
    <property type="protein sequence ID" value="MBE7939440.1"/>
    <property type="molecule type" value="Genomic_DNA"/>
</dbReference>